<reference evidence="2 3" key="1">
    <citation type="submission" date="2020-08" db="EMBL/GenBank/DDBJ databases">
        <title>Genomic Encyclopedia of Type Strains, Phase IV (KMG-IV): sequencing the most valuable type-strain genomes for metagenomic binning, comparative biology and taxonomic classification.</title>
        <authorList>
            <person name="Goeker M."/>
        </authorList>
    </citation>
    <scope>NUCLEOTIDE SEQUENCE [LARGE SCALE GENOMIC DNA]</scope>
    <source>
        <strain evidence="2 3">DSM 23562</strain>
    </source>
</reference>
<keyword evidence="1" id="KW-0812">Transmembrane</keyword>
<dbReference type="RefSeq" id="WP_184198719.1">
    <property type="nucleotide sequence ID" value="NZ_JACHGW010000003.1"/>
</dbReference>
<keyword evidence="1" id="KW-1133">Transmembrane helix</keyword>
<name>A0A7W9SRK7_ARMRO</name>
<evidence type="ECO:0000256" key="1">
    <source>
        <dbReference type="SAM" id="Phobius"/>
    </source>
</evidence>
<evidence type="ECO:0000313" key="3">
    <source>
        <dbReference type="Proteomes" id="UP000520814"/>
    </source>
</evidence>
<feature type="transmembrane region" description="Helical" evidence="1">
    <location>
        <begin position="12"/>
        <end position="28"/>
    </location>
</feature>
<organism evidence="2 3">
    <name type="scientific">Armatimonas rosea</name>
    <dbReference type="NCBI Taxonomy" id="685828"/>
    <lineage>
        <taxon>Bacteria</taxon>
        <taxon>Bacillati</taxon>
        <taxon>Armatimonadota</taxon>
        <taxon>Armatimonadia</taxon>
        <taxon>Armatimonadales</taxon>
        <taxon>Armatimonadaceae</taxon>
        <taxon>Armatimonas</taxon>
    </lineage>
</organism>
<protein>
    <submittedName>
        <fullName evidence="2">Uncharacterized protein</fullName>
    </submittedName>
</protein>
<comment type="caution">
    <text evidence="2">The sequence shown here is derived from an EMBL/GenBank/DDBJ whole genome shotgun (WGS) entry which is preliminary data.</text>
</comment>
<keyword evidence="1" id="KW-0472">Membrane</keyword>
<dbReference type="Proteomes" id="UP000520814">
    <property type="component" value="Unassembled WGS sequence"/>
</dbReference>
<sequence length="198" mass="22455">MLKLSSRSSPIVQLLVLVAGGGVGIAYLQTSRNREQRGEDPAVWKRNLPRLLAKLAAAKTVFLYEGLPHQAWESAELSQEKQQKKTRQIHGFDFYADPIAVSAADAKLLFQFCSAPSSYDRYRGEKLCGGYHPDWCLVFGSVEVLLCFGCHDARLYSPDEEIYADLQVPQARGAWKQLEKILRGYRKNRPLTQHYKTH</sequence>
<dbReference type="AlphaFoldDB" id="A0A7W9SRK7"/>
<gene>
    <name evidence="2" type="ORF">HNQ39_003361</name>
</gene>
<evidence type="ECO:0000313" key="2">
    <source>
        <dbReference type="EMBL" id="MBB6051551.1"/>
    </source>
</evidence>
<dbReference type="EMBL" id="JACHGW010000003">
    <property type="protein sequence ID" value="MBB6051551.1"/>
    <property type="molecule type" value="Genomic_DNA"/>
</dbReference>
<keyword evidence="3" id="KW-1185">Reference proteome</keyword>
<proteinExistence type="predicted"/>
<accession>A0A7W9SRK7</accession>